<evidence type="ECO:0000256" key="1">
    <source>
        <dbReference type="ARBA" id="ARBA00001971"/>
    </source>
</evidence>
<evidence type="ECO:0000256" key="14">
    <source>
        <dbReference type="PIRSR" id="PIRSR602401-1"/>
    </source>
</evidence>
<evidence type="ECO:0000256" key="7">
    <source>
        <dbReference type="ARBA" id="ARBA00022723"/>
    </source>
</evidence>
<dbReference type="EMBL" id="JAYKXP010000027">
    <property type="protein sequence ID" value="KAK7043915.1"/>
    <property type="molecule type" value="Genomic_DNA"/>
</dbReference>
<dbReference type="Pfam" id="PF09811">
    <property type="entry name" value="Yae1_N"/>
    <property type="match status" value="1"/>
</dbReference>
<evidence type="ECO:0000256" key="2">
    <source>
        <dbReference type="ARBA" id="ARBA00004167"/>
    </source>
</evidence>
<dbReference type="AlphaFoldDB" id="A0AAW0CZ38"/>
<dbReference type="SUPFAM" id="SSF48264">
    <property type="entry name" value="Cytochrome P450"/>
    <property type="match status" value="1"/>
</dbReference>
<dbReference type="InterPro" id="IPR001128">
    <property type="entry name" value="Cyt_P450"/>
</dbReference>
<accession>A0AAW0CZ38</accession>
<keyword evidence="5 14" id="KW-0349">Heme</keyword>
<feature type="domain" description="Essential protein Yae1 N-terminal" evidence="16">
    <location>
        <begin position="796"/>
        <end position="834"/>
    </location>
</feature>
<gene>
    <name evidence="17" type="ORF">VNI00_008081</name>
</gene>
<keyword evidence="18" id="KW-1185">Reference proteome</keyword>
<proteinExistence type="inferred from homology"/>
<dbReference type="PANTHER" id="PTHR46300:SF2">
    <property type="entry name" value="CYTOCHROME P450 MONOOXYGENASE ALNH-RELATED"/>
    <property type="match status" value="1"/>
</dbReference>
<evidence type="ECO:0000256" key="15">
    <source>
        <dbReference type="SAM" id="MobiDB-lite"/>
    </source>
</evidence>
<dbReference type="PRINTS" id="PR00463">
    <property type="entry name" value="EP450I"/>
</dbReference>
<feature type="binding site" description="axial binding residue" evidence="14">
    <location>
        <position position="715"/>
    </location>
    <ligand>
        <name>heme</name>
        <dbReference type="ChEBI" id="CHEBI:30413"/>
    </ligand>
    <ligandPart>
        <name>Fe</name>
        <dbReference type="ChEBI" id="CHEBI:18248"/>
    </ligandPart>
</feature>
<evidence type="ECO:0000313" key="17">
    <source>
        <dbReference type="EMBL" id="KAK7043915.1"/>
    </source>
</evidence>
<evidence type="ECO:0000313" key="18">
    <source>
        <dbReference type="Proteomes" id="UP001383192"/>
    </source>
</evidence>
<keyword evidence="11" id="KW-0503">Monooxygenase</keyword>
<reference evidence="17 18" key="1">
    <citation type="submission" date="2024-01" db="EMBL/GenBank/DDBJ databases">
        <title>A draft genome for a cacao thread blight-causing isolate of Paramarasmius palmivorus.</title>
        <authorList>
            <person name="Baruah I.K."/>
            <person name="Bukari Y."/>
            <person name="Amoako-Attah I."/>
            <person name="Meinhardt L.W."/>
            <person name="Bailey B.A."/>
            <person name="Cohen S.P."/>
        </authorList>
    </citation>
    <scope>NUCLEOTIDE SEQUENCE [LARGE SCALE GENOMIC DNA]</scope>
    <source>
        <strain evidence="17 18">GH-12</strain>
    </source>
</reference>
<evidence type="ECO:0000256" key="4">
    <source>
        <dbReference type="ARBA" id="ARBA00010617"/>
    </source>
</evidence>
<dbReference type="Gene3D" id="1.10.630.10">
    <property type="entry name" value="Cytochrome P450"/>
    <property type="match status" value="1"/>
</dbReference>
<dbReference type="InterPro" id="IPR036396">
    <property type="entry name" value="Cyt_P450_sf"/>
</dbReference>
<name>A0AAW0CZ38_9AGAR</name>
<comment type="pathway">
    <text evidence="3">Secondary metabolite biosynthesis.</text>
</comment>
<dbReference type="Proteomes" id="UP001383192">
    <property type="component" value="Unassembled WGS sequence"/>
</dbReference>
<feature type="region of interest" description="Disordered" evidence="15">
    <location>
        <begin position="195"/>
        <end position="216"/>
    </location>
</feature>
<dbReference type="GO" id="GO:0016020">
    <property type="term" value="C:membrane"/>
    <property type="evidence" value="ECO:0007669"/>
    <property type="project" value="UniProtKB-SubCell"/>
</dbReference>
<keyword evidence="8" id="KW-1133">Transmembrane helix</keyword>
<evidence type="ECO:0000256" key="13">
    <source>
        <dbReference type="ARBA" id="ARBA00023180"/>
    </source>
</evidence>
<evidence type="ECO:0000256" key="12">
    <source>
        <dbReference type="ARBA" id="ARBA00023136"/>
    </source>
</evidence>
<dbReference type="InterPro" id="IPR002401">
    <property type="entry name" value="Cyt_P450_E_grp-I"/>
</dbReference>
<dbReference type="PANTHER" id="PTHR46300">
    <property type="entry name" value="P450, PUTATIVE (EUROFUNG)-RELATED-RELATED"/>
    <property type="match status" value="1"/>
</dbReference>
<comment type="caution">
    <text evidence="17">The sequence shown here is derived from an EMBL/GenBank/DDBJ whole genome shotgun (WGS) entry which is preliminary data.</text>
</comment>
<dbReference type="GO" id="GO:0004497">
    <property type="term" value="F:monooxygenase activity"/>
    <property type="evidence" value="ECO:0007669"/>
    <property type="project" value="UniProtKB-KW"/>
</dbReference>
<dbReference type="PRINTS" id="PR00385">
    <property type="entry name" value="P450"/>
</dbReference>
<evidence type="ECO:0000259" key="16">
    <source>
        <dbReference type="Pfam" id="PF09811"/>
    </source>
</evidence>
<keyword evidence="12" id="KW-0472">Membrane</keyword>
<dbReference type="GO" id="GO:0005506">
    <property type="term" value="F:iron ion binding"/>
    <property type="evidence" value="ECO:0007669"/>
    <property type="project" value="InterPro"/>
</dbReference>
<dbReference type="CDD" id="cd11065">
    <property type="entry name" value="CYP64-like"/>
    <property type="match status" value="1"/>
</dbReference>
<evidence type="ECO:0000256" key="3">
    <source>
        <dbReference type="ARBA" id="ARBA00005179"/>
    </source>
</evidence>
<comment type="similarity">
    <text evidence="4">Belongs to the cytochrome P450 family.</text>
</comment>
<evidence type="ECO:0000256" key="6">
    <source>
        <dbReference type="ARBA" id="ARBA00022692"/>
    </source>
</evidence>
<dbReference type="GO" id="GO:0016705">
    <property type="term" value="F:oxidoreductase activity, acting on paired donors, with incorporation or reduction of molecular oxygen"/>
    <property type="evidence" value="ECO:0007669"/>
    <property type="project" value="InterPro"/>
</dbReference>
<organism evidence="17 18">
    <name type="scientific">Paramarasmius palmivorus</name>
    <dbReference type="NCBI Taxonomy" id="297713"/>
    <lineage>
        <taxon>Eukaryota</taxon>
        <taxon>Fungi</taxon>
        <taxon>Dikarya</taxon>
        <taxon>Basidiomycota</taxon>
        <taxon>Agaricomycotina</taxon>
        <taxon>Agaricomycetes</taxon>
        <taxon>Agaricomycetidae</taxon>
        <taxon>Agaricales</taxon>
        <taxon>Marasmiineae</taxon>
        <taxon>Marasmiaceae</taxon>
        <taxon>Paramarasmius</taxon>
    </lineage>
</organism>
<keyword evidence="7 14" id="KW-0479">Metal-binding</keyword>
<keyword evidence="6" id="KW-0812">Transmembrane</keyword>
<evidence type="ECO:0000256" key="10">
    <source>
        <dbReference type="ARBA" id="ARBA00023004"/>
    </source>
</evidence>
<feature type="region of interest" description="Disordered" evidence="15">
    <location>
        <begin position="144"/>
        <end position="172"/>
    </location>
</feature>
<keyword evidence="9" id="KW-0560">Oxidoreductase</keyword>
<evidence type="ECO:0000256" key="5">
    <source>
        <dbReference type="ARBA" id="ARBA00022617"/>
    </source>
</evidence>
<dbReference type="GO" id="GO:0020037">
    <property type="term" value="F:heme binding"/>
    <property type="evidence" value="ECO:0007669"/>
    <property type="project" value="InterPro"/>
</dbReference>
<feature type="compositionally biased region" description="Polar residues" evidence="15">
    <location>
        <begin position="203"/>
        <end position="216"/>
    </location>
</feature>
<sequence length="926" mass="103201">MSFALPIQLLTHCQLLISTPSGDCRKKASFELKPLELEQPGVTRPLPTSIHVRAIETSEGTIFELSGNLNDPQTTSSSVEMSSSPDFNNFPVPFDAELQSNFDVENDTFRGFDADIDRWIHGLQAESQRTYPALQYAADFGENAAFAEPPDPSSSSQTGYGDDNGDTQSLSYTLPSEDVQHNADVWRTAASAPLPEADEAEHSASTSPSNYSSQTASSKNFTSAAGLFTNIPEDTALLMLASSRSCPIQAVAIGMSRAMDTATLNIFPPKATLAKEFFINQPRLALLGLLIVSYIVYRQAFGRKRSSLPPGPKGLPIVGNLFQLSQEAWHTFTEWKKTYGDLVYINVAGQDIVILNSHKVAADLLDRRGPIYSNRPRWIVASEILTGGLLVVFTQYNDVWRRMRRAGHEGLNKTVAASFQVPQYREAISLTDGMIKAPKLWNAEIRRATASMVWSVVYDKEPISDVMDPQVAAVNDFITRIVRAAFPGAHYVEYFTWMKHLPSWMAKWKRDAEEWYKKDSEMFESLFLEAKQRVKSGEERPSFAANLVRDTERHGLSDKESAWLAATLYAAGAETTAGVLSWFMLAMVLYPEVQKKIHEELDAVVGRDRMPTFADLDRLHYVQATVREALRWHPVDPVGLPHQSTEDDWYEGHFIPKGTICIPNVWALNRDVEAYGQDAADFNPGRFLDKNGEIMPALADTKEGHVTYGFGRRLCIGRHVANNSLFIDIACLLWASNIRPVKDAQGKPVMPIESVSINDGLVVRPLPFDCDITYRFPEAEAILAQTKELVEEDREGYKDGFAHGRIHGLIEGRALGREKGWEMWEELGFYEGFARLWSCFIPSDSRAKGHIANLISLIEAFPKSNPKEEDGIDIQKQLKLIRTRYKMLCASLGVKASLRAGTLGDEKDANGSGSGGTVWEVKDMSF</sequence>
<keyword evidence="13" id="KW-0325">Glycoprotein</keyword>
<dbReference type="Pfam" id="PF00067">
    <property type="entry name" value="p450"/>
    <property type="match status" value="1"/>
</dbReference>
<protein>
    <recommendedName>
        <fullName evidence="16">Essential protein Yae1 N-terminal domain-containing protein</fullName>
    </recommendedName>
</protein>
<evidence type="ECO:0000256" key="11">
    <source>
        <dbReference type="ARBA" id="ARBA00023033"/>
    </source>
</evidence>
<comment type="subcellular location">
    <subcellularLocation>
        <location evidence="2">Membrane</location>
        <topology evidence="2">Single-pass membrane protein</topology>
    </subcellularLocation>
</comment>
<evidence type="ECO:0000256" key="8">
    <source>
        <dbReference type="ARBA" id="ARBA00022989"/>
    </source>
</evidence>
<evidence type="ECO:0000256" key="9">
    <source>
        <dbReference type="ARBA" id="ARBA00023002"/>
    </source>
</evidence>
<dbReference type="InterPro" id="IPR019191">
    <property type="entry name" value="Essential_protein_Yae1_N"/>
</dbReference>
<dbReference type="InterPro" id="IPR050364">
    <property type="entry name" value="Cytochrome_P450_fung"/>
</dbReference>
<comment type="cofactor">
    <cofactor evidence="1 14">
        <name>heme</name>
        <dbReference type="ChEBI" id="CHEBI:30413"/>
    </cofactor>
</comment>
<keyword evidence="10 14" id="KW-0408">Iron</keyword>